<evidence type="ECO:0000313" key="2">
    <source>
        <dbReference type="Proteomes" id="UP000243494"/>
    </source>
</evidence>
<name>A0A371IW45_9FIRM</name>
<proteinExistence type="predicted"/>
<protein>
    <submittedName>
        <fullName evidence="1">Uncharacterized protein</fullName>
    </submittedName>
</protein>
<dbReference type="AlphaFoldDB" id="A0A371IW45"/>
<reference evidence="1 2" key="1">
    <citation type="journal article" date="2017" name="Genome Announc.">
        <title>Draft Genome Sequence of Romboutsia maritimum sp. nov. Strain CCRI-22766(T), Isolated from Coastal Estuarine Mud.</title>
        <authorList>
            <person name="Maheux A.F."/>
            <person name="Boudreau D.K."/>
            <person name="Berube E."/>
            <person name="Boissinot M."/>
            <person name="Raymond F."/>
            <person name="Brodeur S."/>
            <person name="Corbeil J."/>
            <person name="Brightwell G."/>
            <person name="Broda D."/>
            <person name="Omar R.F."/>
            <person name="Bergeron M.G."/>
        </authorList>
    </citation>
    <scope>NUCLEOTIDE SEQUENCE [LARGE SCALE GENOMIC DNA]</scope>
    <source>
        <strain evidence="1 2">CCRI-22766</strain>
    </source>
</reference>
<dbReference type="Proteomes" id="UP000243494">
    <property type="component" value="Unassembled WGS sequence"/>
</dbReference>
<evidence type="ECO:0000313" key="1">
    <source>
        <dbReference type="EMBL" id="RDY24704.1"/>
    </source>
</evidence>
<comment type="caution">
    <text evidence="1">The sequence shown here is derived from an EMBL/GenBank/DDBJ whole genome shotgun (WGS) entry which is preliminary data.</text>
</comment>
<gene>
    <name evidence="1" type="ORF">CHF27_000450</name>
</gene>
<organism evidence="1 2">
    <name type="scientific">Romboutsia maritimum</name>
    <dbReference type="NCBI Taxonomy" id="2020948"/>
    <lineage>
        <taxon>Bacteria</taxon>
        <taxon>Bacillati</taxon>
        <taxon>Bacillota</taxon>
        <taxon>Clostridia</taxon>
        <taxon>Peptostreptococcales</taxon>
        <taxon>Peptostreptococcaceae</taxon>
        <taxon>Romboutsia</taxon>
    </lineage>
</organism>
<dbReference type="OrthoDB" id="1750250at2"/>
<dbReference type="RefSeq" id="WP_095404937.1">
    <property type="nucleotide sequence ID" value="NZ_NOJZ02000001.1"/>
</dbReference>
<accession>A0A371IW45</accession>
<dbReference type="EMBL" id="NOJZ02000001">
    <property type="protein sequence ID" value="RDY24704.1"/>
    <property type="molecule type" value="Genomic_DNA"/>
</dbReference>
<sequence length="258" mass="30644">MIFDYNKEVENILNKIYEKKIHDIVIKTNTKSIDKKNIYSLSNTIISTNVYLGSDFDEFIISLIPSGKDGYFFRCEIARNKNYSFPKLYDYLGNPLKNPSYNKFAYQLWESNMNDMLISDIQYKFNQKDFNKFVKNNLKYIIDDLVYTINKNKKLENIILPIKSKNDLIPVIKSMLINKELDFSWIELIVDIDMIRDYMSKFSVALNMYDEFDMIDDKLEFCIDNFCKYNSNELFDLLVNEKNFVFKKGIGLIKNNNN</sequence>
<keyword evidence="2" id="KW-1185">Reference proteome</keyword>